<dbReference type="Proteomes" id="UP000490939">
    <property type="component" value="Unassembled WGS sequence"/>
</dbReference>
<protein>
    <submittedName>
        <fullName evidence="1">Uncharacterized protein</fullName>
    </submittedName>
</protein>
<comment type="caution">
    <text evidence="1">The sequence shown here is derived from an EMBL/GenBank/DDBJ whole genome shotgun (WGS) entry which is preliminary data.</text>
</comment>
<dbReference type="OrthoDB" id="3877279at2759"/>
<organism evidence="1 2">
    <name type="scientific">Venturia inaequalis</name>
    <name type="common">Apple scab fungus</name>
    <dbReference type="NCBI Taxonomy" id="5025"/>
    <lineage>
        <taxon>Eukaryota</taxon>
        <taxon>Fungi</taxon>
        <taxon>Dikarya</taxon>
        <taxon>Ascomycota</taxon>
        <taxon>Pezizomycotina</taxon>
        <taxon>Dothideomycetes</taxon>
        <taxon>Pleosporomycetidae</taxon>
        <taxon>Venturiales</taxon>
        <taxon>Venturiaceae</taxon>
        <taxon>Venturia</taxon>
    </lineage>
</organism>
<proteinExistence type="predicted"/>
<accession>A0A8H3VS45</accession>
<dbReference type="AlphaFoldDB" id="A0A8H3VS45"/>
<dbReference type="EMBL" id="WNWR01000039">
    <property type="protein sequence ID" value="KAE9993060.1"/>
    <property type="molecule type" value="Genomic_DNA"/>
</dbReference>
<evidence type="ECO:0000313" key="2">
    <source>
        <dbReference type="Proteomes" id="UP000490939"/>
    </source>
</evidence>
<keyword evidence="2" id="KW-1185">Reference proteome</keyword>
<name>A0A8H3VS45_VENIN</name>
<sequence>MNTAEAEMDYFSITRRRRVSIDEEEERELEEYFNHSYIPLSNLPTPPLSSSSSPMMGLPKSTSDTSHLSAASSFLCRLVPQQQAKAEEVASFITRAGLDPNTVALAACILDSLSSSFVRNWRNACEKARSPEIPTFRSEPLKPELIVLGALAVAHSYLYDVCGEPKWWSDHVTNKAMEPRDISATTDCILKDIDYGLMSFTMEDLEEKKQDMLAKGEGVRSGKAVFMGGQLTPDEPSS</sequence>
<gene>
    <name evidence="1" type="ORF">EG327_006589</name>
</gene>
<reference evidence="1 2" key="1">
    <citation type="submission" date="2019-07" db="EMBL/GenBank/DDBJ databases">
        <title>Venturia inaequalis Genome Resource.</title>
        <authorList>
            <person name="Lichtner F.J."/>
        </authorList>
    </citation>
    <scope>NUCLEOTIDE SEQUENCE [LARGE SCALE GENOMIC DNA]</scope>
    <source>
        <strain evidence="1 2">DMI_063113</strain>
    </source>
</reference>
<evidence type="ECO:0000313" key="1">
    <source>
        <dbReference type="EMBL" id="KAE9993060.1"/>
    </source>
</evidence>